<name>A0A484KP54_9ASTE</name>
<gene>
    <name evidence="2" type="ORF">CCAM_LOCUS5632</name>
</gene>
<evidence type="ECO:0000313" key="3">
    <source>
        <dbReference type="Proteomes" id="UP000595140"/>
    </source>
</evidence>
<sequence>MMAQKDLQKAFDPILRNFSGNHPIAITIPLFGGTAIIIVIAVVLFKRRMIDSHSLILGFWMLMWFGSVILNTWDFPKLSVLLIYFHIVSSIFGLAYWIRLGVTDYRITNELPPMSLLFEIVAWVFMFVLSCIEVLLWALRGDKQYRQVSHWYPVAFAFISMVENYWNKGKEIRAKRFRSQLVRLVESGFRDFIWTYKEDLQKCDVNEFNRKFYEFTTVFDVLVAQKREAIRRAQYINDSTKGELALKPQGNAKRRSSEDAWVGARRRIFRRLPESANTPGNRRDGWQLIPSDSGVQIPRCWWRWGRMDLRRRLGVVGRLVAVCGGRSRLGSGMDGGCCDMTFPSSISGRLVICASRFTADFRLWEAYLRLENRDLELELRWRIFGKVEAEE</sequence>
<dbReference type="OrthoDB" id="1304731at2759"/>
<feature type="transmembrane region" description="Helical" evidence="1">
    <location>
        <begin position="150"/>
        <end position="166"/>
    </location>
</feature>
<evidence type="ECO:0000313" key="2">
    <source>
        <dbReference type="EMBL" id="VFQ63856.1"/>
    </source>
</evidence>
<evidence type="ECO:0000256" key="1">
    <source>
        <dbReference type="SAM" id="Phobius"/>
    </source>
</evidence>
<dbReference type="Proteomes" id="UP000595140">
    <property type="component" value="Unassembled WGS sequence"/>
</dbReference>
<feature type="transmembrane region" description="Helical" evidence="1">
    <location>
        <begin position="24"/>
        <end position="45"/>
    </location>
</feature>
<proteinExistence type="predicted"/>
<keyword evidence="3" id="KW-1185">Reference proteome</keyword>
<accession>A0A484KP54</accession>
<keyword evidence="1" id="KW-0472">Membrane</keyword>
<feature type="transmembrane region" description="Helical" evidence="1">
    <location>
        <begin position="114"/>
        <end position="138"/>
    </location>
</feature>
<dbReference type="EMBL" id="OOIL02000336">
    <property type="protein sequence ID" value="VFQ63856.1"/>
    <property type="molecule type" value="Genomic_DNA"/>
</dbReference>
<reference evidence="2 3" key="1">
    <citation type="submission" date="2018-04" db="EMBL/GenBank/DDBJ databases">
        <authorList>
            <person name="Vogel A."/>
        </authorList>
    </citation>
    <scope>NUCLEOTIDE SEQUENCE [LARGE SCALE GENOMIC DNA]</scope>
</reference>
<feature type="transmembrane region" description="Helical" evidence="1">
    <location>
        <begin position="57"/>
        <end position="75"/>
    </location>
</feature>
<keyword evidence="1" id="KW-0812">Transmembrane</keyword>
<dbReference type="AlphaFoldDB" id="A0A484KP54"/>
<organism evidence="2 3">
    <name type="scientific">Cuscuta campestris</name>
    <dbReference type="NCBI Taxonomy" id="132261"/>
    <lineage>
        <taxon>Eukaryota</taxon>
        <taxon>Viridiplantae</taxon>
        <taxon>Streptophyta</taxon>
        <taxon>Embryophyta</taxon>
        <taxon>Tracheophyta</taxon>
        <taxon>Spermatophyta</taxon>
        <taxon>Magnoliopsida</taxon>
        <taxon>eudicotyledons</taxon>
        <taxon>Gunneridae</taxon>
        <taxon>Pentapetalae</taxon>
        <taxon>asterids</taxon>
        <taxon>lamiids</taxon>
        <taxon>Solanales</taxon>
        <taxon>Convolvulaceae</taxon>
        <taxon>Cuscuteae</taxon>
        <taxon>Cuscuta</taxon>
        <taxon>Cuscuta subgen. Grammica</taxon>
        <taxon>Cuscuta sect. Cleistogrammica</taxon>
    </lineage>
</organism>
<keyword evidence="1" id="KW-1133">Transmembrane helix</keyword>
<feature type="transmembrane region" description="Helical" evidence="1">
    <location>
        <begin position="81"/>
        <end position="102"/>
    </location>
</feature>
<protein>
    <submittedName>
        <fullName evidence="2">Uncharacterized protein</fullName>
    </submittedName>
</protein>